<organism evidence="2">
    <name type="scientific">Arundo donax</name>
    <name type="common">Giant reed</name>
    <name type="synonym">Donax arundinaceus</name>
    <dbReference type="NCBI Taxonomy" id="35708"/>
    <lineage>
        <taxon>Eukaryota</taxon>
        <taxon>Viridiplantae</taxon>
        <taxon>Streptophyta</taxon>
        <taxon>Embryophyta</taxon>
        <taxon>Tracheophyta</taxon>
        <taxon>Spermatophyta</taxon>
        <taxon>Magnoliopsida</taxon>
        <taxon>Liliopsida</taxon>
        <taxon>Poales</taxon>
        <taxon>Poaceae</taxon>
        <taxon>PACMAD clade</taxon>
        <taxon>Arundinoideae</taxon>
        <taxon>Arundineae</taxon>
        <taxon>Arundo</taxon>
    </lineage>
</organism>
<accession>A0A0A9ERW2</accession>
<name>A0A0A9ERW2_ARUDO</name>
<sequence>MYVLSLKSSPQKKKAMKMSSLNKFKR</sequence>
<protein>
    <submittedName>
        <fullName evidence="2">Uncharacterized protein</fullName>
    </submittedName>
</protein>
<reference evidence="2" key="2">
    <citation type="journal article" date="2015" name="Data Brief">
        <title>Shoot transcriptome of the giant reed, Arundo donax.</title>
        <authorList>
            <person name="Barrero R.A."/>
            <person name="Guerrero F.D."/>
            <person name="Moolhuijzen P."/>
            <person name="Goolsby J.A."/>
            <person name="Tidwell J."/>
            <person name="Bellgard S.E."/>
            <person name="Bellgard M.I."/>
        </authorList>
    </citation>
    <scope>NUCLEOTIDE SEQUENCE</scope>
    <source>
        <tissue evidence="2">Shoot tissue taken approximately 20 cm above the soil surface</tissue>
    </source>
</reference>
<proteinExistence type="predicted"/>
<feature type="region of interest" description="Disordered" evidence="1">
    <location>
        <begin position="1"/>
        <end position="26"/>
    </location>
</feature>
<reference evidence="2" key="1">
    <citation type="submission" date="2014-09" db="EMBL/GenBank/DDBJ databases">
        <authorList>
            <person name="Magalhaes I.L.F."/>
            <person name="Oliveira U."/>
            <person name="Santos F.R."/>
            <person name="Vidigal T.H.D.A."/>
            <person name="Brescovit A.D."/>
            <person name="Santos A.J."/>
        </authorList>
    </citation>
    <scope>NUCLEOTIDE SEQUENCE</scope>
    <source>
        <tissue evidence="2">Shoot tissue taken approximately 20 cm above the soil surface</tissue>
    </source>
</reference>
<evidence type="ECO:0000313" key="2">
    <source>
        <dbReference type="EMBL" id="JAD98767.1"/>
    </source>
</evidence>
<dbReference type="EMBL" id="GBRH01199128">
    <property type="protein sequence ID" value="JAD98767.1"/>
    <property type="molecule type" value="Transcribed_RNA"/>
</dbReference>
<dbReference type="AlphaFoldDB" id="A0A0A9ERW2"/>
<evidence type="ECO:0000256" key="1">
    <source>
        <dbReference type="SAM" id="MobiDB-lite"/>
    </source>
</evidence>